<feature type="compositionally biased region" description="Polar residues" evidence="10">
    <location>
        <begin position="9"/>
        <end position="24"/>
    </location>
</feature>
<feature type="coiled-coil region" evidence="9">
    <location>
        <begin position="274"/>
        <end position="308"/>
    </location>
</feature>
<dbReference type="Gene3D" id="1.20.5.490">
    <property type="entry name" value="Single helix bin"/>
    <property type="match status" value="1"/>
</dbReference>
<feature type="compositionally biased region" description="Acidic residues" evidence="10">
    <location>
        <begin position="27"/>
        <end position="38"/>
    </location>
</feature>
<comment type="similarity">
    <text evidence="3">Belongs to the TSC-22/Dip/Bun family.</text>
</comment>
<feature type="region of interest" description="Disordered" evidence="10">
    <location>
        <begin position="316"/>
        <end position="349"/>
    </location>
</feature>
<dbReference type="GO" id="GO:0006357">
    <property type="term" value="P:regulation of transcription by RNA polymerase II"/>
    <property type="evidence" value="ECO:0007669"/>
    <property type="project" value="InterPro"/>
</dbReference>
<dbReference type="PANTHER" id="PTHR46745">
    <property type="entry name" value="TSC22 DOMAIN FAMILY PROTEIN 1"/>
    <property type="match status" value="1"/>
</dbReference>
<dbReference type="GO" id="GO:0005634">
    <property type="term" value="C:nucleus"/>
    <property type="evidence" value="ECO:0007669"/>
    <property type="project" value="UniProtKB-SubCell"/>
</dbReference>
<keyword evidence="9" id="KW-0175">Coiled coil</keyword>
<name>A0A8C4QWG9_EPTBU</name>
<keyword evidence="6" id="KW-0804">Transcription</keyword>
<dbReference type="SUPFAM" id="SSF58026">
    <property type="entry name" value="Delta-sleep-inducing peptide immunoreactive peptide"/>
    <property type="match status" value="1"/>
</dbReference>
<evidence type="ECO:0000256" key="8">
    <source>
        <dbReference type="ARBA" id="ARBA00039911"/>
    </source>
</evidence>
<dbReference type="Ensembl" id="ENSEBUT00000022192.1">
    <property type="protein sequence ID" value="ENSEBUP00000021616.1"/>
    <property type="gene ID" value="ENSEBUG00000013343.1"/>
</dbReference>
<proteinExistence type="inferred from homology"/>
<reference evidence="11" key="2">
    <citation type="submission" date="2025-09" db="UniProtKB">
        <authorList>
            <consortium name="Ensembl"/>
        </authorList>
    </citation>
    <scope>IDENTIFICATION</scope>
</reference>
<evidence type="ECO:0000256" key="1">
    <source>
        <dbReference type="ARBA" id="ARBA00004123"/>
    </source>
</evidence>
<dbReference type="Pfam" id="PF01166">
    <property type="entry name" value="TSC22"/>
    <property type="match status" value="1"/>
</dbReference>
<evidence type="ECO:0000256" key="3">
    <source>
        <dbReference type="ARBA" id="ARBA00007908"/>
    </source>
</evidence>
<dbReference type="GO" id="GO:0043066">
    <property type="term" value="P:negative regulation of apoptotic process"/>
    <property type="evidence" value="ECO:0007669"/>
    <property type="project" value="TreeGrafter"/>
</dbReference>
<dbReference type="InterPro" id="IPR047862">
    <property type="entry name" value="TSC22/BUN_CS"/>
</dbReference>
<reference evidence="11" key="1">
    <citation type="submission" date="2025-08" db="UniProtKB">
        <authorList>
            <consortium name="Ensembl"/>
        </authorList>
    </citation>
    <scope>IDENTIFICATION</scope>
</reference>
<evidence type="ECO:0000256" key="6">
    <source>
        <dbReference type="ARBA" id="ARBA00023163"/>
    </source>
</evidence>
<evidence type="ECO:0000256" key="10">
    <source>
        <dbReference type="SAM" id="MobiDB-lite"/>
    </source>
</evidence>
<feature type="compositionally biased region" description="Polar residues" evidence="10">
    <location>
        <begin position="80"/>
        <end position="90"/>
    </location>
</feature>
<evidence type="ECO:0000256" key="7">
    <source>
        <dbReference type="ARBA" id="ARBA00023242"/>
    </source>
</evidence>
<organism evidence="11 12">
    <name type="scientific">Eptatretus burgeri</name>
    <name type="common">Inshore hagfish</name>
    <dbReference type="NCBI Taxonomy" id="7764"/>
    <lineage>
        <taxon>Eukaryota</taxon>
        <taxon>Metazoa</taxon>
        <taxon>Chordata</taxon>
        <taxon>Craniata</taxon>
        <taxon>Vertebrata</taxon>
        <taxon>Cyclostomata</taxon>
        <taxon>Myxini</taxon>
        <taxon>Myxiniformes</taxon>
        <taxon>Myxinidae</taxon>
        <taxon>Eptatretinae</taxon>
        <taxon>Eptatretus</taxon>
    </lineage>
</organism>
<evidence type="ECO:0000313" key="12">
    <source>
        <dbReference type="Proteomes" id="UP000694388"/>
    </source>
</evidence>
<evidence type="ECO:0000313" key="11">
    <source>
        <dbReference type="Ensembl" id="ENSEBUP00000021616.1"/>
    </source>
</evidence>
<dbReference type="Proteomes" id="UP000694388">
    <property type="component" value="Unplaced"/>
</dbReference>
<comment type="subcellular location">
    <subcellularLocation>
        <location evidence="2">Cytoplasm</location>
    </subcellularLocation>
    <subcellularLocation>
        <location evidence="1">Nucleus</location>
    </subcellularLocation>
</comment>
<dbReference type="GO" id="GO:0008284">
    <property type="term" value="P:positive regulation of cell population proliferation"/>
    <property type="evidence" value="ECO:0007669"/>
    <property type="project" value="TreeGrafter"/>
</dbReference>
<feature type="region of interest" description="Disordered" evidence="10">
    <location>
        <begin position="127"/>
        <end position="150"/>
    </location>
</feature>
<dbReference type="GO" id="GO:0005829">
    <property type="term" value="C:cytosol"/>
    <property type="evidence" value="ECO:0007669"/>
    <property type="project" value="TreeGrafter"/>
</dbReference>
<dbReference type="CDD" id="cd21941">
    <property type="entry name" value="ZIP_TSC22D4"/>
    <property type="match status" value="1"/>
</dbReference>
<dbReference type="InterPro" id="IPR000580">
    <property type="entry name" value="TSC22/Bun"/>
</dbReference>
<keyword evidence="4" id="KW-0963">Cytoplasm</keyword>
<dbReference type="PANTHER" id="PTHR46745:SF1">
    <property type="entry name" value="TSC22 DOMAIN FAMILY PROTEIN 1"/>
    <property type="match status" value="1"/>
</dbReference>
<feature type="region of interest" description="Disordered" evidence="10">
    <location>
        <begin position="71"/>
        <end position="93"/>
    </location>
</feature>
<keyword evidence="7" id="KW-0539">Nucleus</keyword>
<accession>A0A8C4QWG9</accession>
<evidence type="ECO:0000256" key="9">
    <source>
        <dbReference type="SAM" id="Coils"/>
    </source>
</evidence>
<evidence type="ECO:0000256" key="4">
    <source>
        <dbReference type="ARBA" id="ARBA00022490"/>
    </source>
</evidence>
<dbReference type="GeneTree" id="ENSGT00940000159144"/>
<feature type="region of interest" description="Disordered" evidence="10">
    <location>
        <begin position="1"/>
        <end position="55"/>
    </location>
</feature>
<evidence type="ECO:0000256" key="5">
    <source>
        <dbReference type="ARBA" id="ARBA00023015"/>
    </source>
</evidence>
<evidence type="ECO:0000256" key="2">
    <source>
        <dbReference type="ARBA" id="ARBA00004496"/>
    </source>
</evidence>
<feature type="compositionally biased region" description="Basic and acidic residues" evidence="10">
    <location>
        <begin position="39"/>
        <end position="48"/>
    </location>
</feature>
<sequence>MAVRKKSGFQITSVVLSRPASSGSLAEDSEEPEGTDELDGGRAREGGRHSPLPSPLALGFLLNGLAPAGGEGPSPEFVTPSWSQSGTTAHNPEDRSSLFLADHVPGMNLPSPATSRNQLQITTTPSAATPTTFQKSTAVHPPSHPPSSSRFRVVRLDPFRRGRWTCTDFHVGGAAGPLLVSPEQLGGSTATTTIPPTPSAELALGLSSPGFLPLSTSPMLTAQPLLLPVSLPTCSNPAFPLHTLGCEDGSSGASVVAIDNKIEQAMDLVKSHLMYAVREEVELLREQIKDLLERNVHLEQENRLLRRLASPEQLQKLQGGAQGLGSDGQLATTTEQPTPGLLSPTSYPS</sequence>
<feature type="compositionally biased region" description="Polar residues" evidence="10">
    <location>
        <begin position="329"/>
        <end position="349"/>
    </location>
</feature>
<keyword evidence="5" id="KW-0805">Transcription regulation</keyword>
<protein>
    <recommendedName>
        <fullName evidence="8">TSC22 domain family protein 1</fullName>
    </recommendedName>
</protein>
<dbReference type="PROSITE" id="PS01289">
    <property type="entry name" value="TSC22"/>
    <property type="match status" value="1"/>
</dbReference>
<keyword evidence="12" id="KW-1185">Reference proteome</keyword>
<dbReference type="AlphaFoldDB" id="A0A8C4QWG9"/>
<dbReference type="FunFam" id="1.20.5.490:FF:000002">
    <property type="entry name" value="TSC22 domain family, member 1"/>
    <property type="match status" value="1"/>
</dbReference>